<dbReference type="InterPro" id="IPR036086">
    <property type="entry name" value="ParB/Sulfiredoxin_sf"/>
</dbReference>
<dbReference type="SUPFAM" id="SSF110849">
    <property type="entry name" value="ParB/Sulfiredoxin"/>
    <property type="match status" value="1"/>
</dbReference>
<accession>U1PDT0</accession>
<dbReference type="Proteomes" id="UP000030649">
    <property type="component" value="Unassembled WGS sequence"/>
</dbReference>
<organism evidence="2 3">
    <name type="scientific">Haloquadratum walsbyi J07HQW1</name>
    <dbReference type="NCBI Taxonomy" id="1238424"/>
    <lineage>
        <taxon>Archaea</taxon>
        <taxon>Methanobacteriati</taxon>
        <taxon>Methanobacteriota</taxon>
        <taxon>Stenosarchaea group</taxon>
        <taxon>Halobacteria</taxon>
        <taxon>Halobacteriales</taxon>
        <taxon>Haloferacaceae</taxon>
        <taxon>Haloquadratum</taxon>
    </lineage>
</organism>
<feature type="region of interest" description="Disordered" evidence="1">
    <location>
        <begin position="1"/>
        <end position="65"/>
    </location>
</feature>
<evidence type="ECO:0000256" key="1">
    <source>
        <dbReference type="SAM" id="MobiDB-lite"/>
    </source>
</evidence>
<dbReference type="Gene3D" id="3.90.1530.10">
    <property type="entry name" value="Conserved hypothetical protein from pyrococcus furiosus pfu- 392566-001, ParB domain"/>
    <property type="match status" value="1"/>
</dbReference>
<reference evidence="2 3" key="1">
    <citation type="journal article" date="2013" name="PLoS ONE">
        <title>Assembly-driven community genomics of a hypersaline microbial ecosystem.</title>
        <authorList>
            <person name="Podell S."/>
            <person name="Ugalde J.A."/>
            <person name="Narasingarao P."/>
            <person name="Banfield J.F."/>
            <person name="Heidelberg K.B."/>
            <person name="Allen E.E."/>
        </authorList>
    </citation>
    <scope>NUCLEOTIDE SEQUENCE [LARGE SCALE GENOMIC DNA]</scope>
    <source>
        <strain evidence="3">J07HQW1</strain>
    </source>
</reference>
<sequence>MTRLTTDTDDPDHPEHKHDHEHEHNHENDLSFGDIVIDRKRSDSKNKRTENNNKTKNESETGTDTHKAVVVNVPPVTAEEWDVLDRGTTVAEDNPQYRSDAPIAIVVFMPELDSEFQYYSGVAPLTLTRLNGSGVNWYAFPQPRLRKVGSRGPVEVDINQIQPLRYHSRTFSVSHNRQFIEEIAARGQLSRAPLVWANRTDNDSLSLLDGHKRVWASHVAGLETIQVLGMYLDDETATRVWANRHLGGYNRAETNCAKERLKDEWGEDYRQFF</sequence>
<protein>
    <submittedName>
        <fullName evidence="2">Putative transcriptional regulator</fullName>
    </submittedName>
</protein>
<name>U1PDT0_9EURY</name>
<feature type="compositionally biased region" description="Basic and acidic residues" evidence="1">
    <location>
        <begin position="36"/>
        <end position="65"/>
    </location>
</feature>
<gene>
    <name evidence="2" type="ORF">J07HQW1_01781</name>
</gene>
<dbReference type="AlphaFoldDB" id="U1PDT0"/>
<feature type="compositionally biased region" description="Basic and acidic residues" evidence="1">
    <location>
        <begin position="11"/>
        <end position="29"/>
    </location>
</feature>
<dbReference type="HOGENOM" id="CLU_1092413_0_0_2"/>
<evidence type="ECO:0000313" key="2">
    <source>
        <dbReference type="EMBL" id="ERG91747.1"/>
    </source>
</evidence>
<evidence type="ECO:0000313" key="3">
    <source>
        <dbReference type="Proteomes" id="UP000030649"/>
    </source>
</evidence>
<dbReference type="EMBL" id="KE356560">
    <property type="protein sequence ID" value="ERG91747.1"/>
    <property type="molecule type" value="Genomic_DNA"/>
</dbReference>
<proteinExistence type="predicted"/>